<gene>
    <name evidence="2" type="ORF">Slati_1457300</name>
</gene>
<reference evidence="2" key="2">
    <citation type="journal article" date="2024" name="Plant">
        <title>Genomic evolution and insights into agronomic trait innovations of Sesamum species.</title>
        <authorList>
            <person name="Miao H."/>
            <person name="Wang L."/>
            <person name="Qu L."/>
            <person name="Liu H."/>
            <person name="Sun Y."/>
            <person name="Le M."/>
            <person name="Wang Q."/>
            <person name="Wei S."/>
            <person name="Zheng Y."/>
            <person name="Lin W."/>
            <person name="Duan Y."/>
            <person name="Cao H."/>
            <person name="Xiong S."/>
            <person name="Wang X."/>
            <person name="Wei L."/>
            <person name="Li C."/>
            <person name="Ma Q."/>
            <person name="Ju M."/>
            <person name="Zhao R."/>
            <person name="Li G."/>
            <person name="Mu C."/>
            <person name="Tian Q."/>
            <person name="Mei H."/>
            <person name="Zhang T."/>
            <person name="Gao T."/>
            <person name="Zhang H."/>
        </authorList>
    </citation>
    <scope>NUCLEOTIDE SEQUENCE</scope>
    <source>
        <strain evidence="2">KEN1</strain>
    </source>
</reference>
<protein>
    <submittedName>
        <fullName evidence="2">Uncharacterized protein</fullName>
    </submittedName>
</protein>
<sequence length="90" mass="9664">MADIAILVAEEYERRVKSSRKSGGEEIQLLSCVGVLGQNLRGSSAASSSWMKEKLMSRKEEKTGGILVKGAGQEPKSQMSLAARNGFFSA</sequence>
<dbReference type="EMBL" id="JACGWN010000005">
    <property type="protein sequence ID" value="KAL0449009.1"/>
    <property type="molecule type" value="Genomic_DNA"/>
</dbReference>
<dbReference type="PANTHER" id="PTHR36067">
    <property type="entry name" value="EXPRESSED PROTEIN"/>
    <property type="match status" value="1"/>
</dbReference>
<evidence type="ECO:0000313" key="2">
    <source>
        <dbReference type="EMBL" id="KAL0449009.1"/>
    </source>
</evidence>
<reference evidence="2" key="1">
    <citation type="submission" date="2020-06" db="EMBL/GenBank/DDBJ databases">
        <authorList>
            <person name="Li T."/>
            <person name="Hu X."/>
            <person name="Zhang T."/>
            <person name="Song X."/>
            <person name="Zhang H."/>
            <person name="Dai N."/>
            <person name="Sheng W."/>
            <person name="Hou X."/>
            <person name="Wei L."/>
        </authorList>
    </citation>
    <scope>NUCLEOTIDE SEQUENCE</scope>
    <source>
        <strain evidence="2">KEN1</strain>
        <tissue evidence="2">Leaf</tissue>
    </source>
</reference>
<proteinExistence type="predicted"/>
<evidence type="ECO:0000256" key="1">
    <source>
        <dbReference type="SAM" id="MobiDB-lite"/>
    </source>
</evidence>
<organism evidence="2">
    <name type="scientific">Sesamum latifolium</name>
    <dbReference type="NCBI Taxonomy" id="2727402"/>
    <lineage>
        <taxon>Eukaryota</taxon>
        <taxon>Viridiplantae</taxon>
        <taxon>Streptophyta</taxon>
        <taxon>Embryophyta</taxon>
        <taxon>Tracheophyta</taxon>
        <taxon>Spermatophyta</taxon>
        <taxon>Magnoliopsida</taxon>
        <taxon>eudicotyledons</taxon>
        <taxon>Gunneridae</taxon>
        <taxon>Pentapetalae</taxon>
        <taxon>asterids</taxon>
        <taxon>lamiids</taxon>
        <taxon>Lamiales</taxon>
        <taxon>Pedaliaceae</taxon>
        <taxon>Sesamum</taxon>
    </lineage>
</organism>
<comment type="caution">
    <text evidence="2">The sequence shown here is derived from an EMBL/GenBank/DDBJ whole genome shotgun (WGS) entry which is preliminary data.</text>
</comment>
<accession>A0AAW2X722</accession>
<name>A0AAW2X722_9LAMI</name>
<feature type="region of interest" description="Disordered" evidence="1">
    <location>
        <begin position="51"/>
        <end position="78"/>
    </location>
</feature>
<dbReference type="PANTHER" id="PTHR36067:SF1">
    <property type="entry name" value="EXPRESSED PROTEIN"/>
    <property type="match status" value="1"/>
</dbReference>
<feature type="compositionally biased region" description="Basic and acidic residues" evidence="1">
    <location>
        <begin position="51"/>
        <end position="63"/>
    </location>
</feature>
<dbReference type="AlphaFoldDB" id="A0AAW2X722"/>